<dbReference type="InterPro" id="IPR043129">
    <property type="entry name" value="ATPase_NBD"/>
</dbReference>
<protein>
    <submittedName>
        <fullName evidence="2">tRNA (Adenosine(37)-N6)-threonylcarbamoyltransferase complex dimerization subunit type 1 TsaB</fullName>
    </submittedName>
</protein>
<dbReference type="GO" id="GO:0002949">
    <property type="term" value="P:tRNA threonylcarbamoyladenosine modification"/>
    <property type="evidence" value="ECO:0007669"/>
    <property type="project" value="InterPro"/>
</dbReference>
<dbReference type="GO" id="GO:0005829">
    <property type="term" value="C:cytosol"/>
    <property type="evidence" value="ECO:0007669"/>
    <property type="project" value="TreeGrafter"/>
</dbReference>
<feature type="domain" description="Gcp-like" evidence="1">
    <location>
        <begin position="35"/>
        <end position="183"/>
    </location>
</feature>
<comment type="caution">
    <text evidence="2">The sequence shown here is derived from an EMBL/GenBank/DDBJ whole genome shotgun (WGS) entry which is preliminary data.</text>
</comment>
<keyword evidence="2" id="KW-0808">Transferase</keyword>
<dbReference type="PANTHER" id="PTHR11735:SF11">
    <property type="entry name" value="TRNA THREONYLCARBAMOYLADENOSINE BIOSYNTHESIS PROTEIN TSAB"/>
    <property type="match status" value="1"/>
</dbReference>
<proteinExistence type="predicted"/>
<sequence>MKILAFDTSGSTLNVGIFDSTTGLFFAHNHEHDLARTHSMKILPAISELMRKAAWDYKDLDRIAVTAGPGSFTGLRIGATVAKILTSQLSCDLVAVSTLFAISDSIKFTAGQFKVPLINARNHNVFAAAYDQQGKVVVSEKHWVFSKLLKQLPKNSCFVFEEGSGDEFKNEIKDNAFKFVEQKSNRLIDPKVLAKSALFLPVINPGHFVPNYLRKTAAEMNWEAKHPEAKDGEYSKYVSEV</sequence>
<dbReference type="EMBL" id="MLOK01000047">
    <property type="protein sequence ID" value="OIM20819.1"/>
    <property type="molecule type" value="Genomic_DNA"/>
</dbReference>
<dbReference type="InterPro" id="IPR000905">
    <property type="entry name" value="Gcp-like_dom"/>
</dbReference>
<organism evidence="2 3">
    <name type="scientific">Oenococcus oeni</name>
    <name type="common">Leuconostoc oenos</name>
    <dbReference type="NCBI Taxonomy" id="1247"/>
    <lineage>
        <taxon>Bacteria</taxon>
        <taxon>Bacillati</taxon>
        <taxon>Bacillota</taxon>
        <taxon>Bacilli</taxon>
        <taxon>Lactobacillales</taxon>
        <taxon>Lactobacillaceae</taxon>
        <taxon>Oenococcus</taxon>
    </lineage>
</organism>
<name>A0A6N4A4R8_OENOE</name>
<dbReference type="CDD" id="cd24032">
    <property type="entry name" value="ASKHA_NBD_TsaB"/>
    <property type="match status" value="1"/>
</dbReference>
<dbReference type="GO" id="GO:0016740">
    <property type="term" value="F:transferase activity"/>
    <property type="evidence" value="ECO:0007669"/>
    <property type="project" value="UniProtKB-KW"/>
</dbReference>
<dbReference type="AlphaFoldDB" id="A0A6N4A4R8"/>
<evidence type="ECO:0000313" key="2">
    <source>
        <dbReference type="EMBL" id="OIM20819.1"/>
    </source>
</evidence>
<dbReference type="InterPro" id="IPR022496">
    <property type="entry name" value="T6A_TsaB"/>
</dbReference>
<dbReference type="Gene3D" id="3.30.420.40">
    <property type="match status" value="2"/>
</dbReference>
<accession>A0A6N4A4R8</accession>
<evidence type="ECO:0000259" key="1">
    <source>
        <dbReference type="Pfam" id="PF00814"/>
    </source>
</evidence>
<reference evidence="2 3" key="1">
    <citation type="journal article" date="2016" name="BMC Genomics">
        <title>Consensus pan-genome assembly of the specialised wine bacterium Oenococcus oeni.</title>
        <authorList>
            <person name="Sternes P.R."/>
            <person name="Borneman A.R."/>
        </authorList>
    </citation>
    <scope>NUCLEOTIDE SEQUENCE [LARGE SCALE GENOMIC DNA]</scope>
    <source>
        <strain evidence="2 3">AWRIB661</strain>
    </source>
</reference>
<gene>
    <name evidence="2" type="ORF">ATX59_06865</name>
</gene>
<dbReference type="Pfam" id="PF00814">
    <property type="entry name" value="TsaD"/>
    <property type="match status" value="1"/>
</dbReference>
<dbReference type="Proteomes" id="UP000181728">
    <property type="component" value="Unassembled WGS sequence"/>
</dbReference>
<dbReference type="NCBIfam" id="TIGR03725">
    <property type="entry name" value="T6A_YeaZ"/>
    <property type="match status" value="1"/>
</dbReference>
<dbReference type="RefSeq" id="WP_071449012.1">
    <property type="nucleotide sequence ID" value="NZ_MLOK01000047.1"/>
</dbReference>
<evidence type="ECO:0000313" key="3">
    <source>
        <dbReference type="Proteomes" id="UP000181728"/>
    </source>
</evidence>
<dbReference type="SUPFAM" id="SSF53067">
    <property type="entry name" value="Actin-like ATPase domain"/>
    <property type="match status" value="1"/>
</dbReference>
<dbReference type="PANTHER" id="PTHR11735">
    <property type="entry name" value="TRNA N6-ADENOSINE THREONYLCARBAMOYLTRANSFERASE"/>
    <property type="match status" value="1"/>
</dbReference>